<dbReference type="InterPro" id="IPR041712">
    <property type="entry name" value="DHPS-like_MBL-fold"/>
</dbReference>
<evidence type="ECO:0000313" key="2">
    <source>
        <dbReference type="EMBL" id="MCF4142764.1"/>
    </source>
</evidence>
<dbReference type="InterPro" id="IPR001279">
    <property type="entry name" value="Metallo-B-lactamas"/>
</dbReference>
<reference evidence="2 3" key="1">
    <citation type="submission" date="2022-01" db="EMBL/GenBank/DDBJ databases">
        <title>Dethiosulfovibrio faecalis sp. nov., a novel proteolytic, non-sulfur-reducing bacterium isolated from a marine aquaculture solid waste bioreactor.</title>
        <authorList>
            <person name="Grabowski S."/>
            <person name="Apolinario E."/>
            <person name="Schneider N."/>
            <person name="Marshall C.W."/>
            <person name="Sowers K.R."/>
        </authorList>
    </citation>
    <scope>NUCLEOTIDE SEQUENCE [LARGE SCALE GENOMIC DNA]</scope>
    <source>
        <strain evidence="2 3">DSM 12537</strain>
    </source>
</reference>
<name>A0ABS9EPY5_9BACT</name>
<dbReference type="RefSeq" id="WP_236099484.1">
    <property type="nucleotide sequence ID" value="NZ_JAKGUD010000007.1"/>
</dbReference>
<evidence type="ECO:0000259" key="1">
    <source>
        <dbReference type="Pfam" id="PF12706"/>
    </source>
</evidence>
<dbReference type="CDD" id="cd07713">
    <property type="entry name" value="DHPS-like_MBL-fold"/>
    <property type="match status" value="1"/>
</dbReference>
<accession>A0ABS9EPY5</accession>
<dbReference type="InterPro" id="IPR052926">
    <property type="entry name" value="Metallo-beta-lactamase_dom"/>
</dbReference>
<dbReference type="InterPro" id="IPR036866">
    <property type="entry name" value="RibonucZ/Hydroxyglut_hydro"/>
</dbReference>
<dbReference type="SUPFAM" id="SSF56281">
    <property type="entry name" value="Metallo-hydrolase/oxidoreductase"/>
    <property type="match status" value="1"/>
</dbReference>
<protein>
    <submittedName>
        <fullName evidence="2">MBL fold metallo-hydrolase</fullName>
    </submittedName>
</protein>
<sequence length="318" mass="34275">MASPFKRITKEYPNVSRLDSLSITILAEDTVLYESPFLGQHGISLYVETLRDGVVRRILVDVGQNPLALVNNMEELSIDLDDLDAVVLTHCHYDHTRGIAQLLAASSSSGIPVIAHPDIFRPHFVVDPEWRNIGMSEEDSAERIESSGGKLILTSDPMEIFPGLYVSGEVPRLNEVELPPTGLRTSRGGMAVPDRMDDDISLYALVEGGGMTVLTGCAHAGIINILDMGAALFPGESLSGIVGGLHLIEAEPERIEWTAEALAERSPSWVGAGHCTGFGGQMALAATLEGKFFPLRTGISIHVDSDGMEMDSIVPILF</sequence>
<feature type="domain" description="Metallo-beta-lactamase" evidence="1">
    <location>
        <begin position="56"/>
        <end position="119"/>
    </location>
</feature>
<evidence type="ECO:0000313" key="3">
    <source>
        <dbReference type="Proteomes" id="UP001200430"/>
    </source>
</evidence>
<proteinExistence type="predicted"/>
<dbReference type="Pfam" id="PF12706">
    <property type="entry name" value="Lactamase_B_2"/>
    <property type="match status" value="1"/>
</dbReference>
<comment type="caution">
    <text evidence="2">The sequence shown here is derived from an EMBL/GenBank/DDBJ whole genome shotgun (WGS) entry which is preliminary data.</text>
</comment>
<dbReference type="PANTHER" id="PTHR13754:SF13">
    <property type="entry name" value="METALLO-BETA-LACTAMASE SUPERFAMILY PROTEIN (AFU_ORTHOLOGUE AFUA_3G07630)"/>
    <property type="match status" value="1"/>
</dbReference>
<keyword evidence="3" id="KW-1185">Reference proteome</keyword>
<dbReference type="EMBL" id="JAKGUD010000007">
    <property type="protein sequence ID" value="MCF4142764.1"/>
    <property type="molecule type" value="Genomic_DNA"/>
</dbReference>
<organism evidence="2 3">
    <name type="scientific">Dethiosulfovibrio marinus</name>
    <dbReference type="NCBI Taxonomy" id="133532"/>
    <lineage>
        <taxon>Bacteria</taxon>
        <taxon>Thermotogati</taxon>
        <taxon>Synergistota</taxon>
        <taxon>Synergistia</taxon>
        <taxon>Synergistales</taxon>
        <taxon>Dethiosulfovibrionaceae</taxon>
        <taxon>Dethiosulfovibrio</taxon>
    </lineage>
</organism>
<gene>
    <name evidence="2" type="ORF">L2W38_08035</name>
</gene>
<dbReference type="Proteomes" id="UP001200430">
    <property type="component" value="Unassembled WGS sequence"/>
</dbReference>
<dbReference type="PANTHER" id="PTHR13754">
    <property type="entry name" value="METALLO-BETA-LACTAMASE SUPERFAMILY PROTEIN"/>
    <property type="match status" value="1"/>
</dbReference>
<dbReference type="Gene3D" id="3.60.15.10">
    <property type="entry name" value="Ribonuclease Z/Hydroxyacylglutathione hydrolase-like"/>
    <property type="match status" value="1"/>
</dbReference>